<dbReference type="Pfam" id="PF17172">
    <property type="entry name" value="GST_N_4"/>
    <property type="match status" value="1"/>
</dbReference>
<sequence>MTHLDLLPNVPQVFLTLFVALMLKWMITCFTGWLSSKKLHEVHKKDWKKDVVYLYQFKRLAVVPNLSPFCLKVEAWLRANNIKYEICDSWMQRSKEGLLPFVELNGEQIADSQLIIARLQKHFSLDDGLKGTERGAARAVDRMLDGSTFYALLYSKVLENAAKLVSRDVSGLHIPTFLLPLVAALFAQKMRKRLMAEGMARHEREDIVAILRRDVQAVDDLLGDKKFLFGDKLTTPDFSVFGHLATTYYLPYNQPITDLLNNDFPRVKDYIERIKTDLFPEWRVKDEREK</sequence>
<dbReference type="AlphaFoldDB" id="A0A915CBI7"/>
<dbReference type="PANTHER" id="PTHR12289">
    <property type="entry name" value="METAXIN RELATED"/>
    <property type="match status" value="1"/>
</dbReference>
<feature type="domain" description="Thioredoxin-like fold" evidence="4">
    <location>
        <begin position="68"/>
        <end position="160"/>
    </location>
</feature>
<dbReference type="InterPro" id="IPR036249">
    <property type="entry name" value="Thioredoxin-like_sf"/>
</dbReference>
<dbReference type="SUPFAM" id="SSF52833">
    <property type="entry name" value="Thioredoxin-like"/>
    <property type="match status" value="1"/>
</dbReference>
<dbReference type="GO" id="GO:0005737">
    <property type="term" value="C:cytoplasm"/>
    <property type="evidence" value="ECO:0007669"/>
    <property type="project" value="TreeGrafter"/>
</dbReference>
<evidence type="ECO:0000256" key="1">
    <source>
        <dbReference type="ARBA" id="ARBA00006475"/>
    </source>
</evidence>
<dbReference type="CDD" id="cd03080">
    <property type="entry name" value="GST_N_Metaxin_like"/>
    <property type="match status" value="1"/>
</dbReference>
<protein>
    <submittedName>
        <fullName evidence="6">GST C-terminal domain-containing protein</fullName>
    </submittedName>
</protein>
<feature type="domain" description="Metaxin glutathione S-transferase" evidence="3">
    <location>
        <begin position="212"/>
        <end position="274"/>
    </location>
</feature>
<dbReference type="Gene3D" id="1.20.1050.10">
    <property type="match status" value="1"/>
</dbReference>
<name>A0A915CBI7_PARUN</name>
<proteinExistence type="inferred from homology"/>
<dbReference type="WBParaSite" id="PgR115X_g018_t03">
    <property type="protein sequence ID" value="PgR115X_g018_t03"/>
    <property type="gene ID" value="PgR115X_g018"/>
</dbReference>
<dbReference type="SFLD" id="SFLDS00019">
    <property type="entry name" value="Glutathione_Transferase_(cytos"/>
    <property type="match status" value="1"/>
</dbReference>
<comment type="similarity">
    <text evidence="1">Belongs to the FAX family.</text>
</comment>
<evidence type="ECO:0000313" key="6">
    <source>
        <dbReference type="WBParaSite" id="PgR115X_g018_t03"/>
    </source>
</evidence>
<dbReference type="InterPro" id="IPR050931">
    <property type="entry name" value="Mito_Protein_Transport_Metaxin"/>
</dbReference>
<dbReference type="PANTHER" id="PTHR12289:SF32">
    <property type="entry name" value="GST_C_6 DOMAIN-CONTAINING PROTEIN"/>
    <property type="match status" value="1"/>
</dbReference>
<dbReference type="InterPro" id="IPR026928">
    <property type="entry name" value="FAX/IsoI-like"/>
</dbReference>
<dbReference type="InterPro" id="IPR040079">
    <property type="entry name" value="Glutathione_S-Trfase"/>
</dbReference>
<evidence type="ECO:0000256" key="2">
    <source>
        <dbReference type="SAM" id="Phobius"/>
    </source>
</evidence>
<keyword evidence="2" id="KW-1133">Transmembrane helix</keyword>
<dbReference type="InterPro" id="IPR036282">
    <property type="entry name" value="Glutathione-S-Trfase_C_sf"/>
</dbReference>
<dbReference type="SFLD" id="SFLDG01180">
    <property type="entry name" value="SUF1"/>
    <property type="match status" value="1"/>
</dbReference>
<keyword evidence="5" id="KW-1185">Reference proteome</keyword>
<evidence type="ECO:0000259" key="3">
    <source>
        <dbReference type="Pfam" id="PF17171"/>
    </source>
</evidence>
<evidence type="ECO:0000259" key="4">
    <source>
        <dbReference type="Pfam" id="PF17172"/>
    </source>
</evidence>
<keyword evidence="2" id="KW-0472">Membrane</keyword>
<accession>A0A915CBI7</accession>
<dbReference type="Pfam" id="PF17171">
    <property type="entry name" value="GST_C_6"/>
    <property type="match status" value="1"/>
</dbReference>
<feature type="transmembrane region" description="Helical" evidence="2">
    <location>
        <begin position="12"/>
        <end position="35"/>
    </location>
</feature>
<dbReference type="SUPFAM" id="SSF47616">
    <property type="entry name" value="GST C-terminal domain-like"/>
    <property type="match status" value="1"/>
</dbReference>
<organism evidence="5 6">
    <name type="scientific">Parascaris univalens</name>
    <name type="common">Nematode worm</name>
    <dbReference type="NCBI Taxonomy" id="6257"/>
    <lineage>
        <taxon>Eukaryota</taxon>
        <taxon>Metazoa</taxon>
        <taxon>Ecdysozoa</taxon>
        <taxon>Nematoda</taxon>
        <taxon>Chromadorea</taxon>
        <taxon>Rhabditida</taxon>
        <taxon>Spirurina</taxon>
        <taxon>Ascaridomorpha</taxon>
        <taxon>Ascaridoidea</taxon>
        <taxon>Ascarididae</taxon>
        <taxon>Parascaris</taxon>
    </lineage>
</organism>
<dbReference type="CDD" id="cd03193">
    <property type="entry name" value="GST_C_Metaxin"/>
    <property type="match status" value="1"/>
</dbReference>
<dbReference type="InterPro" id="IPR012336">
    <property type="entry name" value="Thioredoxin-like_fold"/>
</dbReference>
<dbReference type="Proteomes" id="UP000887569">
    <property type="component" value="Unplaced"/>
</dbReference>
<dbReference type="SFLD" id="SFLDG01200">
    <property type="entry name" value="SUF1.1"/>
    <property type="match status" value="1"/>
</dbReference>
<reference evidence="6" key="1">
    <citation type="submission" date="2022-11" db="UniProtKB">
        <authorList>
            <consortium name="WormBaseParasite"/>
        </authorList>
    </citation>
    <scope>IDENTIFICATION</scope>
</reference>
<evidence type="ECO:0000313" key="5">
    <source>
        <dbReference type="Proteomes" id="UP000887569"/>
    </source>
</evidence>
<keyword evidence="2" id="KW-0812">Transmembrane</keyword>
<dbReference type="InterPro" id="IPR033468">
    <property type="entry name" value="Metaxin_GST"/>
</dbReference>